<evidence type="ECO:0000256" key="8">
    <source>
        <dbReference type="ARBA" id="ARBA00045608"/>
    </source>
</evidence>
<keyword evidence="11" id="KW-1185">Reference proteome</keyword>
<dbReference type="AlphaFoldDB" id="A0ABD2KP00"/>
<reference evidence="10 11" key="1">
    <citation type="submission" date="2024-10" db="EMBL/GenBank/DDBJ databases">
        <authorList>
            <person name="Kim D."/>
        </authorList>
    </citation>
    <scope>NUCLEOTIDE SEQUENCE [LARGE SCALE GENOMIC DNA]</scope>
    <source>
        <strain evidence="10">Taebaek</strain>
    </source>
</reference>
<dbReference type="PANTHER" id="PTHR13085:SF0">
    <property type="entry name" value="SIGNAL PEPTIDASE COMPLEX SUBUNIT 2"/>
    <property type="match status" value="1"/>
</dbReference>
<evidence type="ECO:0000256" key="5">
    <source>
        <dbReference type="ARBA" id="ARBA00022824"/>
    </source>
</evidence>
<dbReference type="Proteomes" id="UP001620645">
    <property type="component" value="Unassembled WGS sequence"/>
</dbReference>
<dbReference type="PANTHER" id="PTHR13085">
    <property type="entry name" value="MICROSOMAL SIGNAL PEPTIDASE 25 KDA SUBUNIT"/>
    <property type="match status" value="1"/>
</dbReference>
<comment type="similarity">
    <text evidence="2 9">Belongs to the SPCS2 family.</text>
</comment>
<dbReference type="InterPro" id="IPR009582">
    <property type="entry name" value="Spc2/SPCS2"/>
</dbReference>
<accession>A0ABD2KP00</accession>
<protein>
    <recommendedName>
        <fullName evidence="3 9">Signal peptidase complex subunit 2</fullName>
    </recommendedName>
</protein>
<evidence type="ECO:0000256" key="7">
    <source>
        <dbReference type="ARBA" id="ARBA00023136"/>
    </source>
</evidence>
<comment type="caution">
    <text evidence="10">The sequence shown here is derived from an EMBL/GenBank/DDBJ whole genome shotgun (WGS) entry which is preliminary data.</text>
</comment>
<evidence type="ECO:0000256" key="3">
    <source>
        <dbReference type="ARBA" id="ARBA00017057"/>
    </source>
</evidence>
<name>A0ABD2KP00_HETSC</name>
<proteinExistence type="inferred from homology"/>
<dbReference type="GO" id="GO:0006465">
    <property type="term" value="P:signal peptide processing"/>
    <property type="evidence" value="ECO:0007669"/>
    <property type="project" value="UniProtKB-UniRule"/>
</dbReference>
<keyword evidence="5 9" id="KW-0256">Endoplasmic reticulum</keyword>
<gene>
    <name evidence="10" type="ORF">niasHS_002166</name>
</gene>
<dbReference type="GO" id="GO:0008233">
    <property type="term" value="F:peptidase activity"/>
    <property type="evidence" value="ECO:0007669"/>
    <property type="project" value="UniProtKB-UniRule"/>
</dbReference>
<organism evidence="10 11">
    <name type="scientific">Heterodera schachtii</name>
    <name type="common">Sugarbeet cyst nematode worm</name>
    <name type="synonym">Tylenchus schachtii</name>
    <dbReference type="NCBI Taxonomy" id="97005"/>
    <lineage>
        <taxon>Eukaryota</taxon>
        <taxon>Metazoa</taxon>
        <taxon>Ecdysozoa</taxon>
        <taxon>Nematoda</taxon>
        <taxon>Chromadorea</taxon>
        <taxon>Rhabditida</taxon>
        <taxon>Tylenchina</taxon>
        <taxon>Tylenchomorpha</taxon>
        <taxon>Tylenchoidea</taxon>
        <taxon>Heteroderidae</taxon>
        <taxon>Heteroderinae</taxon>
        <taxon>Heterodera</taxon>
    </lineage>
</organism>
<dbReference type="Pfam" id="PF06703">
    <property type="entry name" value="SPC25"/>
    <property type="match status" value="1"/>
</dbReference>
<feature type="transmembrane region" description="Helical" evidence="9">
    <location>
        <begin position="56"/>
        <end position="77"/>
    </location>
</feature>
<sequence length="191" mass="22179">MTPKEKEETRNEKEEPIRVNKWDGSNVKNTLDDTVRKVIKDDFGWAERHILANGRLALSFLAVAFAGFALLYDYFFPFPKSKIILAVCSISYFVMIMVLQAYQWYVEKLTFFQAEEKTTDNGEPRHWKWSSDMKRYDDKYVLIAEYSQGTRTGSMKVVKSVAAYITEDGEVLVPLIKREVDLLIKNLLKAD</sequence>
<evidence type="ECO:0000256" key="1">
    <source>
        <dbReference type="ARBA" id="ARBA00004477"/>
    </source>
</evidence>
<evidence type="ECO:0000256" key="4">
    <source>
        <dbReference type="ARBA" id="ARBA00022692"/>
    </source>
</evidence>
<feature type="transmembrane region" description="Helical" evidence="9">
    <location>
        <begin position="83"/>
        <end position="102"/>
    </location>
</feature>
<evidence type="ECO:0000256" key="2">
    <source>
        <dbReference type="ARBA" id="ARBA00007324"/>
    </source>
</evidence>
<evidence type="ECO:0000313" key="11">
    <source>
        <dbReference type="Proteomes" id="UP001620645"/>
    </source>
</evidence>
<keyword evidence="7 9" id="KW-0472">Membrane</keyword>
<evidence type="ECO:0000313" key="10">
    <source>
        <dbReference type="EMBL" id="KAL3104139.1"/>
    </source>
</evidence>
<evidence type="ECO:0000256" key="9">
    <source>
        <dbReference type="RuleBase" id="RU368033"/>
    </source>
</evidence>
<evidence type="ECO:0000256" key="6">
    <source>
        <dbReference type="ARBA" id="ARBA00022989"/>
    </source>
</evidence>
<keyword evidence="4 9" id="KW-0812">Transmembrane</keyword>
<comment type="function">
    <text evidence="8 9">Component of the signal peptidase complex (SPC) which catalyzes the cleavage of N-terminal signal sequences from nascent proteins as they are translocated into the lumen of the endoplasmic reticulum. Enhances the enzymatic activity of SPC and facilitates the interactions between different components of the translocation site.</text>
</comment>
<dbReference type="EMBL" id="JBICCN010000007">
    <property type="protein sequence ID" value="KAL3104139.1"/>
    <property type="molecule type" value="Genomic_DNA"/>
</dbReference>
<dbReference type="GO" id="GO:0005787">
    <property type="term" value="C:signal peptidase complex"/>
    <property type="evidence" value="ECO:0007669"/>
    <property type="project" value="UniProtKB-UniRule"/>
</dbReference>
<keyword evidence="6 9" id="KW-1133">Transmembrane helix</keyword>
<comment type="subcellular location">
    <subcellularLocation>
        <location evidence="1 9">Endoplasmic reticulum membrane</location>
        <topology evidence="1 9">Multi-pass membrane protein</topology>
    </subcellularLocation>
</comment>